<dbReference type="GO" id="GO:0008270">
    <property type="term" value="F:zinc ion binding"/>
    <property type="evidence" value="ECO:0007669"/>
    <property type="project" value="UniProtKB-KW"/>
</dbReference>
<keyword evidence="4" id="KW-1185">Reference proteome</keyword>
<dbReference type="Proteomes" id="UP001153636">
    <property type="component" value="Chromosome 5"/>
</dbReference>
<dbReference type="InterPro" id="IPR013087">
    <property type="entry name" value="Znf_C2H2_type"/>
</dbReference>
<name>A0A9P0D563_9CUCU</name>
<feature type="domain" description="C2H2-type" evidence="2">
    <location>
        <begin position="2"/>
        <end position="30"/>
    </location>
</feature>
<accession>A0A9P0D563</accession>
<dbReference type="OrthoDB" id="6724855at2759"/>
<evidence type="ECO:0000313" key="3">
    <source>
        <dbReference type="EMBL" id="CAH1110432.1"/>
    </source>
</evidence>
<organism evidence="3 4">
    <name type="scientific">Psylliodes chrysocephalus</name>
    <dbReference type="NCBI Taxonomy" id="3402493"/>
    <lineage>
        <taxon>Eukaryota</taxon>
        <taxon>Metazoa</taxon>
        <taxon>Ecdysozoa</taxon>
        <taxon>Arthropoda</taxon>
        <taxon>Hexapoda</taxon>
        <taxon>Insecta</taxon>
        <taxon>Pterygota</taxon>
        <taxon>Neoptera</taxon>
        <taxon>Endopterygota</taxon>
        <taxon>Coleoptera</taxon>
        <taxon>Polyphaga</taxon>
        <taxon>Cucujiformia</taxon>
        <taxon>Chrysomeloidea</taxon>
        <taxon>Chrysomelidae</taxon>
        <taxon>Galerucinae</taxon>
        <taxon>Alticini</taxon>
        <taxon>Psylliodes</taxon>
    </lineage>
</organism>
<keyword evidence="1" id="KW-0862">Zinc</keyword>
<protein>
    <recommendedName>
        <fullName evidence="2">C2H2-type domain-containing protein</fullName>
    </recommendedName>
</protein>
<proteinExistence type="predicted"/>
<sequence>MPQCSFCGDFFFKCNALITHLKILHRIEEKSVFACVEKGCKRHFPNLKSYRKHIQSKHASDVLPSEHLETPETLPESDSMSNIVNSDLCNFVIEQSNFQSQGEYSTTHNEDINKFLIFKQKLYENKISFICKLYSETMLPRKSVQQIIELINELLNEPLEMFDNIFSTFTYNDQGKWQIRQFLAEFRDLFSGFGSEYLRFKMLEESDLLIMPITFKVGERIEINKNSNVVSKQNTAQFVPLSKVLKHFFSLPGVLYETLKYVEDLKSKKDIFNIVQSNLWKNKISNFDESDIVFPIFLYYDDYETGNPLGSHSGIQKLGAIYCSVACLPPKYQSALENIFLVTLFHSSDFKEFGANAIFPRLIEELNSLRSDGIKVTLLDKEYQIYFSVVLFLANVVASRVNITLTLALKHQLKLASRFSELKGFVDQLYFNSKSESTNLKSVIPDLENVIKVSDYLNPENLDEFEKEVIVLDRILVGNKVYSKNDVILIEKTPQAIFGKIFKIIINNKSQILCLYNKVRTLGFSEHFFSYLVDITNTRNLVFFDDLFSFDTYVIISKGGFKYISI</sequence>
<dbReference type="EMBL" id="OV651817">
    <property type="protein sequence ID" value="CAH1110432.1"/>
    <property type="molecule type" value="Genomic_DNA"/>
</dbReference>
<reference evidence="3" key="1">
    <citation type="submission" date="2022-01" db="EMBL/GenBank/DDBJ databases">
        <authorList>
            <person name="King R."/>
        </authorList>
    </citation>
    <scope>NUCLEOTIDE SEQUENCE</scope>
</reference>
<dbReference type="PROSITE" id="PS00028">
    <property type="entry name" value="ZINC_FINGER_C2H2_1"/>
    <property type="match status" value="2"/>
</dbReference>
<gene>
    <name evidence="3" type="ORF">PSYICH_LOCUS11327</name>
</gene>
<dbReference type="AlphaFoldDB" id="A0A9P0D563"/>
<evidence type="ECO:0000256" key="1">
    <source>
        <dbReference type="PROSITE-ProRule" id="PRU00042"/>
    </source>
</evidence>
<evidence type="ECO:0000259" key="2">
    <source>
        <dbReference type="PROSITE" id="PS50157"/>
    </source>
</evidence>
<keyword evidence="1" id="KW-0479">Metal-binding</keyword>
<keyword evidence="1" id="KW-0863">Zinc-finger</keyword>
<dbReference type="SMART" id="SM00355">
    <property type="entry name" value="ZnF_C2H2"/>
    <property type="match status" value="2"/>
</dbReference>
<dbReference type="PROSITE" id="PS50157">
    <property type="entry name" value="ZINC_FINGER_C2H2_2"/>
    <property type="match status" value="1"/>
</dbReference>
<evidence type="ECO:0000313" key="4">
    <source>
        <dbReference type="Proteomes" id="UP001153636"/>
    </source>
</evidence>